<evidence type="ECO:0000313" key="1">
    <source>
        <dbReference type="EMBL" id="KAK4282883.1"/>
    </source>
</evidence>
<evidence type="ECO:0000313" key="2">
    <source>
        <dbReference type="Proteomes" id="UP001293593"/>
    </source>
</evidence>
<protein>
    <submittedName>
        <fullName evidence="1">Uncharacterized protein</fullName>
    </submittedName>
</protein>
<dbReference type="Proteomes" id="UP001293593">
    <property type="component" value="Unassembled WGS sequence"/>
</dbReference>
<dbReference type="AlphaFoldDB" id="A0AAE1N457"/>
<reference evidence="1" key="1">
    <citation type="submission" date="2023-10" db="EMBL/GenBank/DDBJ databases">
        <title>Chromosome-level genome of the transformable northern wattle, Acacia crassicarpa.</title>
        <authorList>
            <person name="Massaro I."/>
            <person name="Sinha N.R."/>
            <person name="Poethig S."/>
            <person name="Leichty A.R."/>
        </authorList>
    </citation>
    <scope>NUCLEOTIDE SEQUENCE</scope>
    <source>
        <strain evidence="1">Acra3RX</strain>
        <tissue evidence="1">Leaf</tissue>
    </source>
</reference>
<keyword evidence="2" id="KW-1185">Reference proteome</keyword>
<gene>
    <name evidence="1" type="ORF">QN277_014208</name>
</gene>
<comment type="caution">
    <text evidence="1">The sequence shown here is derived from an EMBL/GenBank/DDBJ whole genome shotgun (WGS) entry which is preliminary data.</text>
</comment>
<name>A0AAE1N457_9FABA</name>
<proteinExistence type="predicted"/>
<sequence>MELPSNLLPPDEASPEWMIKGDNACSHSGGPPEYTWAGHPLRKPRQEDLGFPNVLRPQTVFLRRKTRRRPGRQVSVADGVFGDVSYRHHGVLPGSVRRNHLDLSSRSITGRRNFRA</sequence>
<dbReference type="EMBL" id="JAWXYG010000002">
    <property type="protein sequence ID" value="KAK4282883.1"/>
    <property type="molecule type" value="Genomic_DNA"/>
</dbReference>
<accession>A0AAE1N457</accession>
<organism evidence="1 2">
    <name type="scientific">Acacia crassicarpa</name>
    <name type="common">northern wattle</name>
    <dbReference type="NCBI Taxonomy" id="499986"/>
    <lineage>
        <taxon>Eukaryota</taxon>
        <taxon>Viridiplantae</taxon>
        <taxon>Streptophyta</taxon>
        <taxon>Embryophyta</taxon>
        <taxon>Tracheophyta</taxon>
        <taxon>Spermatophyta</taxon>
        <taxon>Magnoliopsida</taxon>
        <taxon>eudicotyledons</taxon>
        <taxon>Gunneridae</taxon>
        <taxon>Pentapetalae</taxon>
        <taxon>rosids</taxon>
        <taxon>fabids</taxon>
        <taxon>Fabales</taxon>
        <taxon>Fabaceae</taxon>
        <taxon>Caesalpinioideae</taxon>
        <taxon>mimosoid clade</taxon>
        <taxon>Acacieae</taxon>
        <taxon>Acacia</taxon>
    </lineage>
</organism>